<name>A0A8J3EZD5_9BIFI</name>
<dbReference type="InterPro" id="IPR036068">
    <property type="entry name" value="Nicotinate_pribotase-like_C"/>
</dbReference>
<comment type="pathway">
    <text evidence="1 9">Cofactor biosynthesis; NAD(+) biosynthesis; nicotinate D-ribonucleotide from nicotinate: step 1/1.</text>
</comment>
<dbReference type="InterPro" id="IPR007229">
    <property type="entry name" value="Nic_PRibTrfase-Fam"/>
</dbReference>
<evidence type="ECO:0000259" key="10">
    <source>
        <dbReference type="Pfam" id="PF04095"/>
    </source>
</evidence>
<organism evidence="12 13">
    <name type="scientific">Galliscardovia ingluviei</name>
    <dbReference type="NCBI Taxonomy" id="1769422"/>
    <lineage>
        <taxon>Bacteria</taxon>
        <taxon>Bacillati</taxon>
        <taxon>Actinomycetota</taxon>
        <taxon>Actinomycetes</taxon>
        <taxon>Bifidobacteriales</taxon>
        <taxon>Bifidobacteriaceae</taxon>
        <taxon>Galliscardovia</taxon>
    </lineage>
</organism>
<feature type="domain" description="Nicotinate phosphoribosyltransferase N-terminal" evidence="11">
    <location>
        <begin position="6"/>
        <end position="130"/>
    </location>
</feature>
<dbReference type="CDD" id="cd01570">
    <property type="entry name" value="NAPRTase_A"/>
    <property type="match status" value="1"/>
</dbReference>
<dbReference type="InterPro" id="IPR013785">
    <property type="entry name" value="Aldolase_TIM"/>
</dbReference>
<dbReference type="InterPro" id="IPR041525">
    <property type="entry name" value="N/Namide_PRibTrfase"/>
</dbReference>
<dbReference type="InterPro" id="IPR040727">
    <property type="entry name" value="NAPRTase_N"/>
</dbReference>
<evidence type="ECO:0000256" key="4">
    <source>
        <dbReference type="ARBA" id="ARBA00022553"/>
    </source>
</evidence>
<dbReference type="SUPFAM" id="SSF54675">
    <property type="entry name" value="Nicotinate/Quinolinate PRTase N-terminal domain-like"/>
    <property type="match status" value="1"/>
</dbReference>
<keyword evidence="5 9" id="KW-0436">Ligase</keyword>
<dbReference type="AlphaFoldDB" id="A0A8J3EZD5"/>
<dbReference type="Proteomes" id="UP000619536">
    <property type="component" value="Unassembled WGS sequence"/>
</dbReference>
<sequence>MNSPAMLTDMYEYTMLDAALQDGTANRRCVFEVFTRHLPTGRRYGIAAGLGRILEYLPHFKPSEDDIAFLVDRHVISKTTAQWLENFQFTGTIRAYPEGEAFFANSPIVQVEGTFAECTLLETLILSVLNFDCAVASAASRMTSAAGGRPCMDMGGRRTNEYAAIAAARASIVGGFQGTANLAAAQAYNLPCIGTAAHAFTLLHDSERDAFVSQINALGVGTTLLTDTYSIEDAITTAVEVAGTELGGIRIDSGDLASLAQQARKQLDALGATSTTITVTNDLDEYAIAALATAPVDSYGVGTQLVTGSGQPTCAMVYKLVEREGSDGRMHPVAKRSFGKRTDGWRKQALRSYRYGLAQGELVLCGSADDLAKWEPSEEYGEVRDMLICAVDHGDIDTSLTTTDALFAARDHHWKSLQDLPVTALSLSQGDQAIPTEVLNISE</sequence>
<proteinExistence type="inferred from homology"/>
<protein>
    <recommendedName>
        <fullName evidence="3 9">Nicotinate phosphoribosyltransferase</fullName>
        <ecNumber evidence="3 9">6.3.4.21</ecNumber>
    </recommendedName>
</protein>
<dbReference type="InterPro" id="IPR006405">
    <property type="entry name" value="Nic_PRibTrfase_pncB"/>
</dbReference>
<comment type="similarity">
    <text evidence="2 9">Belongs to the NAPRTase family.</text>
</comment>
<reference evidence="12" key="1">
    <citation type="journal article" date="2014" name="Int. J. Syst. Evol. Microbiol.">
        <title>Complete genome sequence of Corynebacterium casei LMG S-19264T (=DSM 44701T), isolated from a smear-ripened cheese.</title>
        <authorList>
            <consortium name="US DOE Joint Genome Institute (JGI-PGF)"/>
            <person name="Walter F."/>
            <person name="Albersmeier A."/>
            <person name="Kalinowski J."/>
            <person name="Ruckert C."/>
        </authorList>
    </citation>
    <scope>NUCLEOTIDE SEQUENCE</scope>
    <source>
        <strain evidence="12">CCM 8606</strain>
    </source>
</reference>
<accession>A0A8J3EZD5</accession>
<evidence type="ECO:0000313" key="13">
    <source>
        <dbReference type="Proteomes" id="UP000619536"/>
    </source>
</evidence>
<evidence type="ECO:0000256" key="9">
    <source>
        <dbReference type="RuleBase" id="RU365100"/>
    </source>
</evidence>
<dbReference type="NCBIfam" id="NF006698">
    <property type="entry name" value="PRK09243.1-5"/>
    <property type="match status" value="1"/>
</dbReference>
<dbReference type="SUPFAM" id="SSF51690">
    <property type="entry name" value="Nicotinate/Quinolinate PRTase C-terminal domain-like"/>
    <property type="match status" value="1"/>
</dbReference>
<dbReference type="GO" id="GO:0005829">
    <property type="term" value="C:cytosol"/>
    <property type="evidence" value="ECO:0007669"/>
    <property type="project" value="TreeGrafter"/>
</dbReference>
<keyword evidence="13" id="KW-1185">Reference proteome</keyword>
<comment type="caution">
    <text evidence="12">The sequence shown here is derived from an EMBL/GenBank/DDBJ whole genome shotgun (WGS) entry which is preliminary data.</text>
</comment>
<keyword evidence="4" id="KW-0597">Phosphoprotein</keyword>
<evidence type="ECO:0000256" key="1">
    <source>
        <dbReference type="ARBA" id="ARBA00004952"/>
    </source>
</evidence>
<evidence type="ECO:0000256" key="5">
    <source>
        <dbReference type="ARBA" id="ARBA00022598"/>
    </source>
</evidence>
<evidence type="ECO:0000256" key="3">
    <source>
        <dbReference type="ARBA" id="ARBA00013236"/>
    </source>
</evidence>
<dbReference type="PANTHER" id="PTHR11098:SF8">
    <property type="entry name" value="NICOTINATE PHOSPHORIBOSYLTRANSFERASE PNCB1"/>
    <property type="match status" value="1"/>
</dbReference>
<dbReference type="NCBIfam" id="NF009131">
    <property type="entry name" value="PRK12484.1"/>
    <property type="match status" value="1"/>
</dbReference>
<dbReference type="Pfam" id="PF17767">
    <property type="entry name" value="NAPRTase_N"/>
    <property type="match status" value="1"/>
</dbReference>
<evidence type="ECO:0000313" key="12">
    <source>
        <dbReference type="EMBL" id="GGI15157.1"/>
    </source>
</evidence>
<comment type="function">
    <text evidence="9">Catalyzes the first step in the biosynthesis of NAD from nicotinic acid, the ATP-dependent synthesis of beta-nicotinate D-ribonucleotide from nicotinate and 5-phospho-D-ribose 1-phosphate.</text>
</comment>
<dbReference type="Gene3D" id="3.20.140.10">
    <property type="entry name" value="nicotinate phosphoribosyltransferase"/>
    <property type="match status" value="1"/>
</dbReference>
<evidence type="ECO:0000256" key="6">
    <source>
        <dbReference type="ARBA" id="ARBA00022642"/>
    </source>
</evidence>
<dbReference type="NCBIfam" id="TIGR01513">
    <property type="entry name" value="NAPRTase_put"/>
    <property type="match status" value="1"/>
</dbReference>
<dbReference type="Pfam" id="PF04095">
    <property type="entry name" value="NAPRTase"/>
    <property type="match status" value="1"/>
</dbReference>
<dbReference type="GO" id="GO:0004516">
    <property type="term" value="F:nicotinate phosphoribosyltransferase activity"/>
    <property type="evidence" value="ECO:0007669"/>
    <property type="project" value="UniProtKB-UniRule"/>
</dbReference>
<dbReference type="EMBL" id="BMDH01000005">
    <property type="protein sequence ID" value="GGI15157.1"/>
    <property type="molecule type" value="Genomic_DNA"/>
</dbReference>
<evidence type="ECO:0000256" key="8">
    <source>
        <dbReference type="ARBA" id="ARBA00048668"/>
    </source>
</evidence>
<keyword evidence="7 9" id="KW-0808">Transferase</keyword>
<reference evidence="12" key="2">
    <citation type="submission" date="2020-09" db="EMBL/GenBank/DDBJ databases">
        <authorList>
            <person name="Sun Q."/>
            <person name="Sedlacek I."/>
        </authorList>
    </citation>
    <scope>NUCLEOTIDE SEQUENCE</scope>
    <source>
        <strain evidence="12">CCM 8606</strain>
    </source>
</reference>
<evidence type="ECO:0000256" key="7">
    <source>
        <dbReference type="ARBA" id="ARBA00022679"/>
    </source>
</evidence>
<dbReference type="PANTHER" id="PTHR11098">
    <property type="entry name" value="NICOTINATE PHOSPHORIBOSYLTRANSFERASE"/>
    <property type="match status" value="1"/>
</dbReference>
<comment type="catalytic activity">
    <reaction evidence="8 9">
        <text>5-phospho-alpha-D-ribose 1-diphosphate + nicotinate + ATP + H2O = nicotinate beta-D-ribonucleotide + ADP + phosphate + diphosphate</text>
        <dbReference type="Rhea" id="RHEA:36163"/>
        <dbReference type="ChEBI" id="CHEBI:15377"/>
        <dbReference type="ChEBI" id="CHEBI:30616"/>
        <dbReference type="ChEBI" id="CHEBI:32544"/>
        <dbReference type="ChEBI" id="CHEBI:33019"/>
        <dbReference type="ChEBI" id="CHEBI:43474"/>
        <dbReference type="ChEBI" id="CHEBI:57502"/>
        <dbReference type="ChEBI" id="CHEBI:58017"/>
        <dbReference type="ChEBI" id="CHEBI:456216"/>
        <dbReference type="EC" id="6.3.4.21"/>
    </reaction>
</comment>
<dbReference type="UniPathway" id="UPA00253">
    <property type="reaction ID" value="UER00457"/>
</dbReference>
<dbReference type="GO" id="GO:0034355">
    <property type="term" value="P:NAD+ biosynthetic process via the salvage pathway"/>
    <property type="evidence" value="ECO:0007669"/>
    <property type="project" value="TreeGrafter"/>
</dbReference>
<keyword evidence="12" id="KW-0328">Glycosyltransferase</keyword>
<dbReference type="PIRSF" id="PIRSF000484">
    <property type="entry name" value="NAPRT"/>
    <property type="match status" value="1"/>
</dbReference>
<evidence type="ECO:0000259" key="11">
    <source>
        <dbReference type="Pfam" id="PF17767"/>
    </source>
</evidence>
<keyword evidence="6 9" id="KW-0662">Pyridine nucleotide biosynthesis</keyword>
<evidence type="ECO:0000256" key="2">
    <source>
        <dbReference type="ARBA" id="ARBA00010897"/>
    </source>
</evidence>
<feature type="domain" description="Nicotinate/nicotinamide phosphoribosyltransferase" evidence="10">
    <location>
        <begin position="151"/>
        <end position="347"/>
    </location>
</feature>
<comment type="PTM">
    <text evidence="9">Transiently phosphorylated on a His residue during the reaction cycle. Phosphorylation strongly increases the affinity for substrates and increases the rate of nicotinate D-ribonucleotide production. Dephosphorylation regenerates the low-affinity form of the enzyme, leading to product release.</text>
</comment>
<gene>
    <name evidence="12" type="ORF">GCM10007377_14500</name>
</gene>
<dbReference type="Gene3D" id="3.20.20.70">
    <property type="entry name" value="Aldolase class I"/>
    <property type="match status" value="1"/>
</dbReference>
<dbReference type="EC" id="6.3.4.21" evidence="3 9"/>
<dbReference type="GO" id="GO:0016757">
    <property type="term" value="F:glycosyltransferase activity"/>
    <property type="evidence" value="ECO:0007669"/>
    <property type="project" value="UniProtKB-KW"/>
</dbReference>